<gene>
    <name evidence="19" type="ORF">EDC39_12019</name>
</gene>
<dbReference type="InterPro" id="IPR012999">
    <property type="entry name" value="Pyr_OxRdtase_I_AS"/>
</dbReference>
<comment type="similarity">
    <text evidence="2 16">Belongs to the class-I pyridine nucleotide-disulfide oxidoreductase family.</text>
</comment>
<keyword evidence="5" id="KW-0963">Cytoplasm</keyword>
<evidence type="ECO:0000256" key="2">
    <source>
        <dbReference type="ARBA" id="ARBA00007532"/>
    </source>
</evidence>
<comment type="miscellaneous">
    <text evidence="16">The active site is a redox-active disulfide bond.</text>
</comment>
<evidence type="ECO:0000256" key="1">
    <source>
        <dbReference type="ARBA" id="ARBA00004496"/>
    </source>
</evidence>
<dbReference type="GO" id="GO:0050660">
    <property type="term" value="F:flavin adenine dinucleotide binding"/>
    <property type="evidence" value="ECO:0007669"/>
    <property type="project" value="InterPro"/>
</dbReference>
<comment type="cofactor">
    <cofactor evidence="14 16">
        <name>FAD</name>
        <dbReference type="ChEBI" id="CHEBI:57692"/>
    </cofactor>
    <text evidence="14 16">Binds 1 FAD per subunit.</text>
</comment>
<keyword evidence="9 14" id="KW-0520">NAD</keyword>
<dbReference type="InterPro" id="IPR016156">
    <property type="entry name" value="FAD/NAD-linked_Rdtase_dimer_sf"/>
</dbReference>
<keyword evidence="11 16" id="KW-0676">Redox-active center</keyword>
<dbReference type="PIRSF" id="PIRSF000350">
    <property type="entry name" value="Mercury_reductase_MerA"/>
    <property type="match status" value="1"/>
</dbReference>
<evidence type="ECO:0000256" key="8">
    <source>
        <dbReference type="ARBA" id="ARBA00023002"/>
    </source>
</evidence>
<evidence type="ECO:0000256" key="9">
    <source>
        <dbReference type="ARBA" id="ARBA00023027"/>
    </source>
</evidence>
<dbReference type="SUPFAM" id="SSF51905">
    <property type="entry name" value="FAD/NAD(P)-binding domain"/>
    <property type="match status" value="1"/>
</dbReference>
<dbReference type="Pfam" id="PF02852">
    <property type="entry name" value="Pyr_redox_dim"/>
    <property type="match status" value="1"/>
</dbReference>
<reference evidence="19 20" key="1">
    <citation type="submission" date="2019-07" db="EMBL/GenBank/DDBJ databases">
        <title>Genomic Encyclopedia of Type Strains, Phase IV (KMG-IV): sequencing the most valuable type-strain genomes for metagenomic binning, comparative biology and taxonomic classification.</title>
        <authorList>
            <person name="Goeker M."/>
        </authorList>
    </citation>
    <scope>NUCLEOTIDE SEQUENCE [LARGE SCALE GENOMIC DNA]</scope>
    <source>
        <strain evidence="19 20">SS015</strain>
    </source>
</reference>
<comment type="catalytic activity">
    <reaction evidence="12 16">
        <text>N(6)-[(R)-dihydrolipoyl]-L-lysyl-[protein] + NAD(+) = N(6)-[(R)-lipoyl]-L-lysyl-[protein] + NADH + H(+)</text>
        <dbReference type="Rhea" id="RHEA:15045"/>
        <dbReference type="Rhea" id="RHEA-COMP:10474"/>
        <dbReference type="Rhea" id="RHEA-COMP:10475"/>
        <dbReference type="ChEBI" id="CHEBI:15378"/>
        <dbReference type="ChEBI" id="CHEBI:57540"/>
        <dbReference type="ChEBI" id="CHEBI:57945"/>
        <dbReference type="ChEBI" id="CHEBI:83099"/>
        <dbReference type="ChEBI" id="CHEBI:83100"/>
        <dbReference type="EC" id="1.8.1.4"/>
    </reaction>
</comment>
<keyword evidence="14" id="KW-0547">Nucleotide-binding</keyword>
<accession>A0A5D3WG11</accession>
<dbReference type="GO" id="GO:0004148">
    <property type="term" value="F:dihydrolipoyl dehydrogenase (NADH) activity"/>
    <property type="evidence" value="ECO:0007669"/>
    <property type="project" value="UniProtKB-EC"/>
</dbReference>
<dbReference type="InterPro" id="IPR001100">
    <property type="entry name" value="Pyr_nuc-diS_OxRdtase"/>
</dbReference>
<feature type="domain" description="FAD/NAD(P)-binding" evidence="18">
    <location>
        <begin position="4"/>
        <end position="325"/>
    </location>
</feature>
<feature type="binding site" evidence="14">
    <location>
        <begin position="144"/>
        <end position="146"/>
    </location>
    <ligand>
        <name>FAD</name>
        <dbReference type="ChEBI" id="CHEBI:57692"/>
    </ligand>
</feature>
<dbReference type="SUPFAM" id="SSF55424">
    <property type="entry name" value="FAD/NAD-linked reductases, dimerisation (C-terminal) domain"/>
    <property type="match status" value="1"/>
</dbReference>
<feature type="binding site" evidence="14">
    <location>
        <begin position="181"/>
        <end position="188"/>
    </location>
    <ligand>
        <name>NAD(+)</name>
        <dbReference type="ChEBI" id="CHEBI:57540"/>
    </ligand>
</feature>
<evidence type="ECO:0000259" key="17">
    <source>
        <dbReference type="Pfam" id="PF02852"/>
    </source>
</evidence>
<evidence type="ECO:0000259" key="18">
    <source>
        <dbReference type="Pfam" id="PF07992"/>
    </source>
</evidence>
<evidence type="ECO:0000256" key="14">
    <source>
        <dbReference type="PIRSR" id="PIRSR000350-3"/>
    </source>
</evidence>
<feature type="active site" description="Proton acceptor" evidence="13">
    <location>
        <position position="438"/>
    </location>
</feature>
<feature type="binding site" evidence="14">
    <location>
        <position position="52"/>
    </location>
    <ligand>
        <name>FAD</name>
        <dbReference type="ChEBI" id="CHEBI:57692"/>
    </ligand>
</feature>
<dbReference type="Proteomes" id="UP000324159">
    <property type="component" value="Unassembled WGS sequence"/>
</dbReference>
<dbReference type="GO" id="GO:0005737">
    <property type="term" value="C:cytoplasm"/>
    <property type="evidence" value="ECO:0007669"/>
    <property type="project" value="UniProtKB-SubCell"/>
</dbReference>
<proteinExistence type="inferred from homology"/>
<dbReference type="PROSITE" id="PS00076">
    <property type="entry name" value="PYRIDINE_REDOX_1"/>
    <property type="match status" value="1"/>
</dbReference>
<dbReference type="RefSeq" id="WP_148897170.1">
    <property type="nucleotide sequence ID" value="NZ_VNIB01000020.1"/>
</dbReference>
<feature type="binding site" evidence="14">
    <location>
        <position position="310"/>
    </location>
    <ligand>
        <name>FAD</name>
        <dbReference type="ChEBI" id="CHEBI:57692"/>
    </ligand>
</feature>
<feature type="domain" description="Pyridine nucleotide-disulphide oxidoreductase dimerisation" evidence="17">
    <location>
        <begin position="345"/>
        <end position="444"/>
    </location>
</feature>
<organism evidence="19 20">
    <name type="scientific">Geothermobacter ehrlichii</name>
    <dbReference type="NCBI Taxonomy" id="213224"/>
    <lineage>
        <taxon>Bacteria</taxon>
        <taxon>Pseudomonadati</taxon>
        <taxon>Thermodesulfobacteriota</taxon>
        <taxon>Desulfuromonadia</taxon>
        <taxon>Desulfuromonadales</taxon>
        <taxon>Geothermobacteraceae</taxon>
        <taxon>Geothermobacter</taxon>
    </lineage>
</organism>
<keyword evidence="8 16" id="KW-0560">Oxidoreductase</keyword>
<dbReference type="OrthoDB" id="9786429at2"/>
<keyword evidence="7 14" id="KW-0274">FAD</keyword>
<evidence type="ECO:0000256" key="11">
    <source>
        <dbReference type="ARBA" id="ARBA00023284"/>
    </source>
</evidence>
<evidence type="ECO:0000313" key="20">
    <source>
        <dbReference type="Proteomes" id="UP000324159"/>
    </source>
</evidence>
<dbReference type="EC" id="1.8.1.4" evidence="3 16"/>
<evidence type="ECO:0000256" key="15">
    <source>
        <dbReference type="PIRSR" id="PIRSR000350-4"/>
    </source>
</evidence>
<dbReference type="AlphaFoldDB" id="A0A5D3WG11"/>
<keyword evidence="20" id="KW-1185">Reference proteome</keyword>
<dbReference type="InterPro" id="IPR023753">
    <property type="entry name" value="FAD/NAD-binding_dom"/>
</dbReference>
<dbReference type="Gene3D" id="3.50.50.60">
    <property type="entry name" value="FAD/NAD(P)-binding domain"/>
    <property type="match status" value="2"/>
</dbReference>
<evidence type="ECO:0000256" key="3">
    <source>
        <dbReference type="ARBA" id="ARBA00012608"/>
    </source>
</evidence>
<evidence type="ECO:0000313" key="19">
    <source>
        <dbReference type="EMBL" id="TYO95255.1"/>
    </source>
</evidence>
<evidence type="ECO:0000256" key="10">
    <source>
        <dbReference type="ARBA" id="ARBA00023157"/>
    </source>
</evidence>
<dbReference type="InterPro" id="IPR004099">
    <property type="entry name" value="Pyr_nucl-diS_OxRdtase_dimer"/>
</dbReference>
<dbReference type="PRINTS" id="PR00368">
    <property type="entry name" value="FADPNR"/>
</dbReference>
<dbReference type="GO" id="GO:0006103">
    <property type="term" value="P:2-oxoglutarate metabolic process"/>
    <property type="evidence" value="ECO:0007669"/>
    <property type="project" value="TreeGrafter"/>
</dbReference>
<evidence type="ECO:0000256" key="12">
    <source>
        <dbReference type="ARBA" id="ARBA00049187"/>
    </source>
</evidence>
<dbReference type="Pfam" id="PF07992">
    <property type="entry name" value="Pyr_redox_2"/>
    <property type="match status" value="1"/>
</dbReference>
<dbReference type="InterPro" id="IPR036188">
    <property type="entry name" value="FAD/NAD-bd_sf"/>
</dbReference>
<sequence length="453" mass="48456">MKSYDVIILGGGPGGLAAGVALSQMGKSVCLVQESEAMAGGVCLNKGCMPTKALLKAAAVYRQARESQKYGLRIHPEAVNLKEVRQVVDGDLQKLRMAISSILAGIKADVLYGIASFISEHEIEIKKSDGTTETIHGEYIIIATGSSPRRLPFADFDGRYILSSDDMLLNTELPQRLLIVGGGAIGCEFATIYNSFGSEVTLVETESTLLPREEAAVGNRLRQCFEQQGITVKNGLSIGHLEISKGQVHVTYQGSVQKPEIFDKVLVAVGRTPNIEALKLDAAGVATDKGFIGVNTHLQTNVEHIYAVGDINGGLLLAHGASYEGSLAASNIVQGNIHDIDSTQVPRVVFCHPEVACVGVTKELPDVKVVAMEQVPNGRTIVDKVQPAFLKMYYLEDTGILIGASMIGESATEIIHELTLAVKKQLTINDIRQMVYAHPTHAKNVLAVATGSV</sequence>
<keyword evidence="6 16" id="KW-0285">Flavoprotein</keyword>
<dbReference type="PANTHER" id="PTHR22912:SF217">
    <property type="entry name" value="DIHYDROLIPOYL DEHYDROGENASE"/>
    <property type="match status" value="1"/>
</dbReference>
<feature type="binding site" evidence="14">
    <location>
        <position position="204"/>
    </location>
    <ligand>
        <name>NAD(+)</name>
        <dbReference type="ChEBI" id="CHEBI:57540"/>
    </ligand>
</feature>
<dbReference type="PRINTS" id="PR00411">
    <property type="entry name" value="PNDRDTASEI"/>
</dbReference>
<protein>
    <recommendedName>
        <fullName evidence="4 16">Dihydrolipoyl dehydrogenase</fullName>
        <ecNumber evidence="3 16">1.8.1.4</ecNumber>
    </recommendedName>
</protein>
<evidence type="ECO:0000256" key="4">
    <source>
        <dbReference type="ARBA" id="ARBA00016961"/>
    </source>
</evidence>
<dbReference type="InterPro" id="IPR050151">
    <property type="entry name" value="Class-I_Pyr_Nuc-Dis_Oxidored"/>
</dbReference>
<evidence type="ECO:0000256" key="7">
    <source>
        <dbReference type="ARBA" id="ARBA00022827"/>
    </source>
</evidence>
<comment type="caution">
    <text evidence="19">The sequence shown here is derived from an EMBL/GenBank/DDBJ whole genome shotgun (WGS) entry which is preliminary data.</text>
</comment>
<keyword evidence="10" id="KW-1015">Disulfide bond</keyword>
<dbReference type="NCBIfam" id="TIGR01350">
    <property type="entry name" value="lipoamide_DH"/>
    <property type="match status" value="1"/>
</dbReference>
<feature type="disulfide bond" description="Redox-active" evidence="15">
    <location>
        <begin position="43"/>
        <end position="48"/>
    </location>
</feature>
<dbReference type="EMBL" id="VNIB01000020">
    <property type="protein sequence ID" value="TYO95255.1"/>
    <property type="molecule type" value="Genomic_DNA"/>
</dbReference>
<dbReference type="PANTHER" id="PTHR22912">
    <property type="entry name" value="DISULFIDE OXIDOREDUCTASE"/>
    <property type="match status" value="1"/>
</dbReference>
<name>A0A5D3WG11_9BACT</name>
<dbReference type="Gene3D" id="3.30.390.30">
    <property type="match status" value="1"/>
</dbReference>
<evidence type="ECO:0000256" key="13">
    <source>
        <dbReference type="PIRSR" id="PIRSR000350-2"/>
    </source>
</evidence>
<evidence type="ECO:0000256" key="16">
    <source>
        <dbReference type="RuleBase" id="RU003692"/>
    </source>
</evidence>
<evidence type="ECO:0000256" key="5">
    <source>
        <dbReference type="ARBA" id="ARBA00022490"/>
    </source>
</evidence>
<dbReference type="InterPro" id="IPR006258">
    <property type="entry name" value="Lipoamide_DH"/>
</dbReference>
<feature type="binding site" evidence="14">
    <location>
        <position position="270"/>
    </location>
    <ligand>
        <name>NAD(+)</name>
        <dbReference type="ChEBI" id="CHEBI:57540"/>
    </ligand>
</feature>
<comment type="subcellular location">
    <subcellularLocation>
        <location evidence="1">Cytoplasm</location>
    </subcellularLocation>
</comment>
<evidence type="ECO:0000256" key="6">
    <source>
        <dbReference type="ARBA" id="ARBA00022630"/>
    </source>
</evidence>